<evidence type="ECO:0000313" key="2">
    <source>
        <dbReference type="Proteomes" id="UP000554482"/>
    </source>
</evidence>
<comment type="caution">
    <text evidence="1">The sequence shown here is derived from an EMBL/GenBank/DDBJ whole genome shotgun (WGS) entry which is preliminary data.</text>
</comment>
<dbReference type="AlphaFoldDB" id="A0A7J6V2P6"/>
<keyword evidence="2" id="KW-1185">Reference proteome</keyword>
<name>A0A7J6V2P6_THATH</name>
<dbReference type="Proteomes" id="UP000554482">
    <property type="component" value="Unassembled WGS sequence"/>
</dbReference>
<accession>A0A7J6V2P6</accession>
<proteinExistence type="predicted"/>
<gene>
    <name evidence="1" type="ORF">FRX31_031731</name>
</gene>
<reference evidence="1 2" key="1">
    <citation type="submission" date="2020-06" db="EMBL/GenBank/DDBJ databases">
        <title>Transcriptomic and genomic resources for Thalictrum thalictroides and T. hernandezii: Facilitating candidate gene discovery in an emerging model plant lineage.</title>
        <authorList>
            <person name="Arias T."/>
            <person name="Riano-Pachon D.M."/>
            <person name="Di Stilio V.S."/>
        </authorList>
    </citation>
    <scope>NUCLEOTIDE SEQUENCE [LARGE SCALE GENOMIC DNA]</scope>
    <source>
        <strain evidence="2">cv. WT478/WT964</strain>
        <tissue evidence="1">Leaves</tissue>
    </source>
</reference>
<sequence>MIDEEEIIANDKSIEELAVNAKVVQTQGIAKFIEGVFLEAESLPQDLESEGLTSPEKVKSAEDGCKTLREGQETEEAKPAQVTSLAMGRARAIFFEGLVNKVRRRIDGWKNKLLSQGGLSQSSISTSKDGGSLG</sequence>
<dbReference type="EMBL" id="JABWDY010039758">
    <property type="protein sequence ID" value="KAF5178682.1"/>
    <property type="molecule type" value="Genomic_DNA"/>
</dbReference>
<evidence type="ECO:0000313" key="1">
    <source>
        <dbReference type="EMBL" id="KAF5178682.1"/>
    </source>
</evidence>
<protein>
    <submittedName>
        <fullName evidence="1">Uncharacterized protein</fullName>
    </submittedName>
</protein>
<organism evidence="1 2">
    <name type="scientific">Thalictrum thalictroides</name>
    <name type="common">Rue-anemone</name>
    <name type="synonym">Anemone thalictroides</name>
    <dbReference type="NCBI Taxonomy" id="46969"/>
    <lineage>
        <taxon>Eukaryota</taxon>
        <taxon>Viridiplantae</taxon>
        <taxon>Streptophyta</taxon>
        <taxon>Embryophyta</taxon>
        <taxon>Tracheophyta</taxon>
        <taxon>Spermatophyta</taxon>
        <taxon>Magnoliopsida</taxon>
        <taxon>Ranunculales</taxon>
        <taxon>Ranunculaceae</taxon>
        <taxon>Thalictroideae</taxon>
        <taxon>Thalictrum</taxon>
    </lineage>
</organism>